<evidence type="ECO:0000256" key="1">
    <source>
        <dbReference type="SAM" id="MobiDB-lite"/>
    </source>
</evidence>
<feature type="compositionally biased region" description="Basic residues" evidence="1">
    <location>
        <begin position="304"/>
        <end position="315"/>
    </location>
</feature>
<feature type="compositionally biased region" description="Pro residues" evidence="1">
    <location>
        <begin position="874"/>
        <end position="885"/>
    </location>
</feature>
<feature type="compositionally biased region" description="Acidic residues" evidence="1">
    <location>
        <begin position="37"/>
        <end position="49"/>
    </location>
</feature>
<protein>
    <submittedName>
        <fullName evidence="2">Uncharacterized protein</fullName>
    </submittedName>
</protein>
<evidence type="ECO:0000313" key="3">
    <source>
        <dbReference type="Proteomes" id="UP001465976"/>
    </source>
</evidence>
<feature type="compositionally biased region" description="Basic and acidic residues" evidence="1">
    <location>
        <begin position="266"/>
        <end position="281"/>
    </location>
</feature>
<feature type="compositionally biased region" description="Basic residues" evidence="1">
    <location>
        <begin position="1"/>
        <end position="16"/>
    </location>
</feature>
<gene>
    <name evidence="2" type="ORF">V5O48_015993</name>
</gene>
<dbReference type="PANTHER" id="PTHR48176">
    <property type="entry name" value="DDRGK DOMAIN-CONTAINING PROTEIN 1"/>
    <property type="match status" value="1"/>
</dbReference>
<name>A0ABR3ESZ3_9AGAR</name>
<comment type="caution">
    <text evidence="2">The sequence shown here is derived from an EMBL/GenBank/DDBJ whole genome shotgun (WGS) entry which is preliminary data.</text>
</comment>
<feature type="compositionally biased region" description="Polar residues" evidence="1">
    <location>
        <begin position="1144"/>
        <end position="1168"/>
    </location>
</feature>
<feature type="compositionally biased region" description="Polar residues" evidence="1">
    <location>
        <begin position="347"/>
        <end position="363"/>
    </location>
</feature>
<dbReference type="EMBL" id="JBAHYK010002035">
    <property type="protein sequence ID" value="KAL0566023.1"/>
    <property type="molecule type" value="Genomic_DNA"/>
</dbReference>
<feature type="region of interest" description="Disordered" evidence="1">
    <location>
        <begin position="132"/>
        <end position="387"/>
    </location>
</feature>
<proteinExistence type="predicted"/>
<dbReference type="Proteomes" id="UP001465976">
    <property type="component" value="Unassembled WGS sequence"/>
</dbReference>
<keyword evidence="3" id="KW-1185">Reference proteome</keyword>
<feature type="compositionally biased region" description="Basic and acidic residues" evidence="1">
    <location>
        <begin position="858"/>
        <end position="868"/>
    </location>
</feature>
<feature type="compositionally biased region" description="Acidic residues" evidence="1">
    <location>
        <begin position="783"/>
        <end position="796"/>
    </location>
</feature>
<feature type="compositionally biased region" description="Acidic residues" evidence="1">
    <location>
        <begin position="282"/>
        <end position="301"/>
    </location>
</feature>
<feature type="compositionally biased region" description="Acidic residues" evidence="1">
    <location>
        <begin position="81"/>
        <end position="92"/>
    </location>
</feature>
<feature type="compositionally biased region" description="Polar residues" evidence="1">
    <location>
        <begin position="1088"/>
        <end position="1101"/>
    </location>
</feature>
<feature type="region of interest" description="Disordered" evidence="1">
    <location>
        <begin position="1"/>
        <end position="106"/>
    </location>
</feature>
<feature type="region of interest" description="Disordered" evidence="1">
    <location>
        <begin position="1028"/>
        <end position="1188"/>
    </location>
</feature>
<sequence length="1188" mass="133308">MPTPRRKPASKSKKQSNGRSSKTAARSRVANARKDEEQEDEAEEDGDDAPELKDSEVMGEVAEDDDVDMAAPEDVHQDQPADAEVEELDDDAERSQHGQPPVQVPFSEATVNDSISGSEVVWHPTTRSRRLVATHVEIPPTRRNRTLSGQARSTEIRVRPSGEGQSRSVTLDLAEGESSSVPAGLPPIAEEEEEREYEERREEHDGEQEEEEQEEEQEEEEQEQDQTVAAPHARIHQQGDGDNIDVEAALEVMYNDSEDSGSDYSEGQREIRKQRVRRGQEPEEEEDEEEDKDKEDEDEDDNKSKRRQSAGKQKAKQPTGSSRAPKEKRSAKSRLRAQIPANESRAKTTPATRSRKPSNNARSHTLDRVEEPQSNGVDADDPVSGNVVDIDDAPDIEDDGVIYVGGPLPQWAKDEAVELRAEYKAKIHTLALTAKKPDRAIYRHLNTIDQDPDLRGTSPWNAFLAWYNVEGDEKKPKDCLIQDWNRYVSKLYKEEVEARVPEDQREDSEAIREGMADFIDRADGRYGLYIDDMKRNDPKKFEKKLTDLAAPFLQMANKVYEQWGVHAFGYILSTEYDGTVSGPGFAWGASPQYLLVKEKCQAQITRTLQDFTTHFRCVHMENKIVDVELVAELDRKPGESARERDRRLLGKFVVNDALRLLGEKNGVNIHSFVNKAMLKEIRIRNWPVGISVPGANGVTLNTLNTQSLRAIVQLREEYLKLLVQGREAEAKTPYFTMEKWTKEEQELESEVQEKVAIVTFADKDSSTAVFANGTCPITKSADEEADDEEGGGEEETANAQVETSRRKKGKHTARSVPGPTLPLYADDEETPHTEVEPRSQPAAQHTSQRHAVVPTTQDRPHANRERQPRRAPAPVAPRPVSPPTPCAESATPEPPPRQPPRIVARSEYRKIPSPRTTHTRPQVLYPEEYEYSTDEAALHRLQSPHRREPMDTGSSIEHSPPPIQRHSAAQPPAQSTDPEPAQYPFKPGAIQRELREFEENEERVRQEAKRQIERLQWEERETCELWANAELEGPPTKKRKLKDIQSPIPVAVPPRPTRGLPSRAKSQSVERSQIPPNIRYATPGSDPKATQTTASTVNAGTGPSKPRPSNPTMVSRPPQIKAVPNAVASSSNPTMVSRRPAQPTHANTVAGPSNPTMLSRRQARTTSDLGLIDLRQQDKPRSKQSRSE</sequence>
<accession>A0ABR3ESZ3</accession>
<dbReference type="InterPro" id="IPR050899">
    <property type="entry name" value="DDRGK_domain-containing"/>
</dbReference>
<organism evidence="2 3">
    <name type="scientific">Marasmius crinis-equi</name>
    <dbReference type="NCBI Taxonomy" id="585013"/>
    <lineage>
        <taxon>Eukaryota</taxon>
        <taxon>Fungi</taxon>
        <taxon>Dikarya</taxon>
        <taxon>Basidiomycota</taxon>
        <taxon>Agaricomycotina</taxon>
        <taxon>Agaricomycetes</taxon>
        <taxon>Agaricomycetidae</taxon>
        <taxon>Agaricales</taxon>
        <taxon>Marasmiineae</taxon>
        <taxon>Marasmiaceae</taxon>
        <taxon>Marasmius</taxon>
    </lineage>
</organism>
<feature type="region of interest" description="Disordered" evidence="1">
    <location>
        <begin position="779"/>
        <end position="991"/>
    </location>
</feature>
<dbReference type="PANTHER" id="PTHR48176:SF1">
    <property type="entry name" value="DDRGK DOMAIN-CONTAINING PROTEIN 1"/>
    <property type="match status" value="1"/>
</dbReference>
<evidence type="ECO:0000313" key="2">
    <source>
        <dbReference type="EMBL" id="KAL0566023.1"/>
    </source>
</evidence>
<feature type="compositionally biased region" description="Acidic residues" evidence="1">
    <location>
        <begin position="205"/>
        <end position="224"/>
    </location>
</feature>
<reference evidence="2 3" key="1">
    <citation type="submission" date="2024-02" db="EMBL/GenBank/DDBJ databases">
        <title>A draft genome for the cacao thread blight pathogen Marasmius crinis-equi.</title>
        <authorList>
            <person name="Cohen S.P."/>
            <person name="Baruah I.K."/>
            <person name="Amoako-Attah I."/>
            <person name="Bukari Y."/>
            <person name="Meinhardt L.W."/>
            <person name="Bailey B.A."/>
        </authorList>
    </citation>
    <scope>NUCLEOTIDE SEQUENCE [LARGE SCALE GENOMIC DNA]</scope>
    <source>
        <strain evidence="2 3">GH-76</strain>
    </source>
</reference>
<feature type="compositionally biased region" description="Polar residues" evidence="1">
    <location>
        <begin position="1064"/>
        <end position="1075"/>
    </location>
</feature>
<feature type="compositionally biased region" description="Basic and acidic residues" evidence="1">
    <location>
        <begin position="1175"/>
        <end position="1188"/>
    </location>
</feature>